<dbReference type="PROSITE" id="PS51318">
    <property type="entry name" value="TAT"/>
    <property type="match status" value="1"/>
</dbReference>
<protein>
    <submittedName>
        <fullName evidence="2">DUF1513 domain-containing protein</fullName>
    </submittedName>
</protein>
<organism evidence="2 3">
    <name type="scientific">Thalassolituus marinus</name>
    <dbReference type="NCBI Taxonomy" id="671053"/>
    <lineage>
        <taxon>Bacteria</taxon>
        <taxon>Pseudomonadati</taxon>
        <taxon>Pseudomonadota</taxon>
        <taxon>Gammaproteobacteria</taxon>
        <taxon>Oceanospirillales</taxon>
        <taxon>Oceanospirillaceae</taxon>
        <taxon>Thalassolituus</taxon>
    </lineage>
</organism>
<dbReference type="InterPro" id="IPR008311">
    <property type="entry name" value="UCP028101"/>
</dbReference>
<name>A0ABS7ZQ02_9GAMM</name>
<proteinExistence type="predicted"/>
<keyword evidence="1" id="KW-0732">Signal</keyword>
<dbReference type="InterPro" id="IPR011044">
    <property type="entry name" value="Quino_amine_DH_bsu"/>
</dbReference>
<evidence type="ECO:0000256" key="1">
    <source>
        <dbReference type="SAM" id="SignalP"/>
    </source>
</evidence>
<reference evidence="2 3" key="1">
    <citation type="submission" date="2020-12" db="EMBL/GenBank/DDBJ databases">
        <title>Novel Thalassolituus-related marine hydrocarbonoclastic bacteria mediated algae-derived hydrocarbons mineralization in twilight zone of the northern South China Sea.</title>
        <authorList>
            <person name="Dong C."/>
        </authorList>
    </citation>
    <scope>NUCLEOTIDE SEQUENCE [LARGE SCALE GENOMIC DNA]</scope>
    <source>
        <strain evidence="2 3">IMCC1826</strain>
    </source>
</reference>
<keyword evidence="3" id="KW-1185">Reference proteome</keyword>
<dbReference type="InterPro" id="IPR015943">
    <property type="entry name" value="WD40/YVTN_repeat-like_dom_sf"/>
</dbReference>
<dbReference type="RefSeq" id="WP_225671905.1">
    <property type="nucleotide sequence ID" value="NZ_JAEDAH010000014.1"/>
</dbReference>
<dbReference type="SUPFAM" id="SSF50969">
    <property type="entry name" value="YVTN repeat-like/Quinoprotein amine dehydrogenase"/>
    <property type="match status" value="1"/>
</dbReference>
<dbReference type="PIRSF" id="PIRSF028101">
    <property type="entry name" value="UCP028101"/>
    <property type="match status" value="1"/>
</dbReference>
<dbReference type="Gene3D" id="2.130.10.10">
    <property type="entry name" value="YVTN repeat-like/Quinoprotein amine dehydrogenase"/>
    <property type="match status" value="1"/>
</dbReference>
<evidence type="ECO:0000313" key="3">
    <source>
        <dbReference type="Proteomes" id="UP000714380"/>
    </source>
</evidence>
<accession>A0ABS7ZQ02</accession>
<feature type="signal peptide" evidence="1">
    <location>
        <begin position="1"/>
        <end position="34"/>
    </location>
</feature>
<feature type="chain" id="PRO_5046938310" evidence="1">
    <location>
        <begin position="35"/>
        <end position="384"/>
    </location>
</feature>
<gene>
    <name evidence="2" type="ORF">I9W95_03520</name>
</gene>
<dbReference type="InterPro" id="IPR006311">
    <property type="entry name" value="TAT_signal"/>
</dbReference>
<evidence type="ECO:0000313" key="2">
    <source>
        <dbReference type="EMBL" id="MCA6062670.1"/>
    </source>
</evidence>
<sequence length="384" mass="41929">MKYSMTQSMIKRRTFLGGCIASAGASLLPLNAQASAKNNKEIWLSAQGRDAEHFALSWVQNDQQQSASVKSGFRGHGAAQHPLIKTQAVMFSRSPGTEGIVVDLSRGEIVQRFYSATNHHMHGHGCFSADGTILFTTESDYQTGAGKIVMRETRQYQTIGEWSSFGIGPHDIQLMPDQKTLVVANGGLRTRPQSGAQVLNLDSMKSSLTYIDSTSGELIGQYHVAEAKASIRHLDVAADGTVALATQVQRQGMSDQHTVTLAAVHHPGSAGLMMLEAPQTLTERFNDYMGSVAINEKERLAGFSSPRGDLVGFWDIDSGQLAGYHAFHDVCGLSVSLDQQYFILSNSAGEIRRISALSLQENRQLRQQFDGMHWDNHLFSVALS</sequence>
<dbReference type="Pfam" id="PF07433">
    <property type="entry name" value="DUF1513"/>
    <property type="match status" value="1"/>
</dbReference>
<dbReference type="Proteomes" id="UP000714380">
    <property type="component" value="Unassembled WGS sequence"/>
</dbReference>
<comment type="caution">
    <text evidence="2">The sequence shown here is derived from an EMBL/GenBank/DDBJ whole genome shotgun (WGS) entry which is preliminary data.</text>
</comment>
<dbReference type="EMBL" id="JAEDAH010000014">
    <property type="protein sequence ID" value="MCA6062670.1"/>
    <property type="molecule type" value="Genomic_DNA"/>
</dbReference>